<organism evidence="1 2">
    <name type="scientific">Secundilactobacillus similis DSM 23365 = JCM 2765</name>
    <dbReference type="NCBI Taxonomy" id="1423804"/>
    <lineage>
        <taxon>Bacteria</taxon>
        <taxon>Bacillati</taxon>
        <taxon>Bacillota</taxon>
        <taxon>Bacilli</taxon>
        <taxon>Lactobacillales</taxon>
        <taxon>Lactobacillaceae</taxon>
        <taxon>Secundilactobacillus</taxon>
    </lineage>
</organism>
<accession>A0A0R2ERV2</accession>
<protein>
    <submittedName>
        <fullName evidence="1">Uncharacterized protein</fullName>
    </submittedName>
</protein>
<evidence type="ECO:0000313" key="1">
    <source>
        <dbReference type="EMBL" id="KRN18976.1"/>
    </source>
</evidence>
<dbReference type="Proteomes" id="UP000051442">
    <property type="component" value="Unassembled WGS sequence"/>
</dbReference>
<proteinExistence type="predicted"/>
<dbReference type="EMBL" id="AYZM01000141">
    <property type="protein sequence ID" value="KRN18976.1"/>
    <property type="molecule type" value="Genomic_DNA"/>
</dbReference>
<keyword evidence="2" id="KW-1185">Reference proteome</keyword>
<evidence type="ECO:0000313" key="2">
    <source>
        <dbReference type="Proteomes" id="UP000051442"/>
    </source>
</evidence>
<name>A0A0R2ERV2_9LACO</name>
<dbReference type="AlphaFoldDB" id="A0A0R2ERV2"/>
<reference evidence="1 2" key="1">
    <citation type="journal article" date="2015" name="Genome Announc.">
        <title>Expanding the biotechnology potential of lactobacilli through comparative genomics of 213 strains and associated genera.</title>
        <authorList>
            <person name="Sun Z."/>
            <person name="Harris H.M."/>
            <person name="McCann A."/>
            <person name="Guo C."/>
            <person name="Argimon S."/>
            <person name="Zhang W."/>
            <person name="Yang X."/>
            <person name="Jeffery I.B."/>
            <person name="Cooney J.C."/>
            <person name="Kagawa T.F."/>
            <person name="Liu W."/>
            <person name="Song Y."/>
            <person name="Salvetti E."/>
            <person name="Wrobel A."/>
            <person name="Rasinkangas P."/>
            <person name="Parkhill J."/>
            <person name="Rea M.C."/>
            <person name="O'Sullivan O."/>
            <person name="Ritari J."/>
            <person name="Douillard F.P."/>
            <person name="Paul Ross R."/>
            <person name="Yang R."/>
            <person name="Briner A.E."/>
            <person name="Felis G.E."/>
            <person name="de Vos W.M."/>
            <person name="Barrangou R."/>
            <person name="Klaenhammer T.R."/>
            <person name="Caufield P.W."/>
            <person name="Cui Y."/>
            <person name="Zhang H."/>
            <person name="O'Toole P.W."/>
        </authorList>
    </citation>
    <scope>NUCLEOTIDE SEQUENCE [LARGE SCALE GENOMIC DNA]</scope>
    <source>
        <strain evidence="1 2">DSM 23365</strain>
    </source>
</reference>
<dbReference type="PATRIC" id="fig|1423804.4.peg.1919"/>
<comment type="caution">
    <text evidence="1">The sequence shown here is derived from an EMBL/GenBank/DDBJ whole genome shotgun (WGS) entry which is preliminary data.</text>
</comment>
<sequence length="131" mass="15810">MIIFSLRRDNMTKLPKYNEQQWTNARDAVMQEYQDYIEELRQQGVDFTIKNSRKLLIYQDLIAEWQHHMPTVMSDLEDNPFVLTLFDELKKHKKSTLLERAYQNMSSWSNFNPLALTLWLELSEDETITEY</sequence>
<gene>
    <name evidence="1" type="ORF">FD14_GL001771</name>
</gene>